<dbReference type="Gene3D" id="3.40.50.1820">
    <property type="entry name" value="alpha/beta hydrolase"/>
    <property type="match status" value="1"/>
</dbReference>
<comment type="caution">
    <text evidence="2">The sequence shown here is derived from an EMBL/GenBank/DDBJ whole genome shotgun (WGS) entry which is preliminary data.</text>
</comment>
<dbReference type="InterPro" id="IPR050466">
    <property type="entry name" value="Carboxylest/Gibb_receptor"/>
</dbReference>
<proteinExistence type="predicted"/>
<dbReference type="Pfam" id="PF07859">
    <property type="entry name" value="Abhydrolase_3"/>
    <property type="match status" value="1"/>
</dbReference>
<sequence length="132" mass="13810">MRLFRPLGVNGLLPVVIYVHGGDAPVSDVDLRAYRLATQVRAAVVVVDYSLAPSARIPVALEENLVAAAWVAEHGDEYGLDGRRIAVGSDESGLDMGDELLLMADARGGPALAGHVLWSPRATAALRAALAA</sequence>
<evidence type="ECO:0000313" key="2">
    <source>
        <dbReference type="EMBL" id="GAA4245731.1"/>
    </source>
</evidence>
<accession>A0ABP8D0S6</accession>
<evidence type="ECO:0000259" key="1">
    <source>
        <dbReference type="Pfam" id="PF07859"/>
    </source>
</evidence>
<evidence type="ECO:0000313" key="3">
    <source>
        <dbReference type="Proteomes" id="UP001500620"/>
    </source>
</evidence>
<feature type="domain" description="Alpha/beta hydrolase fold-3" evidence="1">
    <location>
        <begin position="16"/>
        <end position="123"/>
    </location>
</feature>
<reference evidence="3" key="1">
    <citation type="journal article" date="2019" name="Int. J. Syst. Evol. Microbiol.">
        <title>The Global Catalogue of Microorganisms (GCM) 10K type strain sequencing project: providing services to taxonomists for standard genome sequencing and annotation.</title>
        <authorList>
            <consortium name="The Broad Institute Genomics Platform"/>
            <consortium name="The Broad Institute Genome Sequencing Center for Infectious Disease"/>
            <person name="Wu L."/>
            <person name="Ma J."/>
        </authorList>
    </citation>
    <scope>NUCLEOTIDE SEQUENCE [LARGE SCALE GENOMIC DNA]</scope>
    <source>
        <strain evidence="3">JCM 17441</strain>
    </source>
</reference>
<dbReference type="InterPro" id="IPR029058">
    <property type="entry name" value="AB_hydrolase_fold"/>
</dbReference>
<name>A0ABP8D0S6_9ACTN</name>
<keyword evidence="3" id="KW-1185">Reference proteome</keyword>
<dbReference type="RefSeq" id="WP_345122541.1">
    <property type="nucleotide sequence ID" value="NZ_BAABAT010000003.1"/>
</dbReference>
<dbReference type="Proteomes" id="UP001500620">
    <property type="component" value="Unassembled WGS sequence"/>
</dbReference>
<dbReference type="PANTHER" id="PTHR23024:SF24">
    <property type="entry name" value="ALPHA_BETA HYDROLASE FOLD-3 DOMAIN-CONTAINING PROTEIN"/>
    <property type="match status" value="1"/>
</dbReference>
<gene>
    <name evidence="2" type="ORF">GCM10022255_014260</name>
</gene>
<dbReference type="PANTHER" id="PTHR23024">
    <property type="entry name" value="ARYLACETAMIDE DEACETYLASE"/>
    <property type="match status" value="1"/>
</dbReference>
<dbReference type="SUPFAM" id="SSF53474">
    <property type="entry name" value="alpha/beta-Hydrolases"/>
    <property type="match status" value="1"/>
</dbReference>
<dbReference type="InterPro" id="IPR013094">
    <property type="entry name" value="AB_hydrolase_3"/>
</dbReference>
<dbReference type="EMBL" id="BAABAT010000003">
    <property type="protein sequence ID" value="GAA4245731.1"/>
    <property type="molecule type" value="Genomic_DNA"/>
</dbReference>
<protein>
    <recommendedName>
        <fullName evidence="1">Alpha/beta hydrolase fold-3 domain-containing protein</fullName>
    </recommendedName>
</protein>
<organism evidence="2 3">
    <name type="scientific">Dactylosporangium darangshiense</name>
    <dbReference type="NCBI Taxonomy" id="579108"/>
    <lineage>
        <taxon>Bacteria</taxon>
        <taxon>Bacillati</taxon>
        <taxon>Actinomycetota</taxon>
        <taxon>Actinomycetes</taxon>
        <taxon>Micromonosporales</taxon>
        <taxon>Micromonosporaceae</taxon>
        <taxon>Dactylosporangium</taxon>
    </lineage>
</organism>